<evidence type="ECO:0000313" key="3">
    <source>
        <dbReference type="Proteomes" id="UP000439522"/>
    </source>
</evidence>
<organism evidence="2 3">
    <name type="scientific">Tsuneonella aeria</name>
    <dbReference type="NCBI Taxonomy" id="1837929"/>
    <lineage>
        <taxon>Bacteria</taxon>
        <taxon>Pseudomonadati</taxon>
        <taxon>Pseudomonadota</taxon>
        <taxon>Alphaproteobacteria</taxon>
        <taxon>Sphingomonadales</taxon>
        <taxon>Erythrobacteraceae</taxon>
        <taxon>Tsuneonella</taxon>
    </lineage>
</organism>
<dbReference type="AlphaFoldDB" id="A0A6I4TBV0"/>
<dbReference type="EMBL" id="WTZA01000001">
    <property type="protein sequence ID" value="MXO75009.1"/>
    <property type="molecule type" value="Genomic_DNA"/>
</dbReference>
<keyword evidence="3" id="KW-1185">Reference proteome</keyword>
<reference evidence="2 3" key="1">
    <citation type="submission" date="2019-12" db="EMBL/GenBank/DDBJ databases">
        <title>Genomic-based taxomic classification of the family Erythrobacteraceae.</title>
        <authorList>
            <person name="Xu L."/>
        </authorList>
    </citation>
    <scope>NUCLEOTIDE SEQUENCE [LARGE SCALE GENOMIC DNA]</scope>
    <source>
        <strain evidence="2 3">100921-2</strain>
    </source>
</reference>
<protein>
    <submittedName>
        <fullName evidence="2">Uncharacterized protein</fullName>
    </submittedName>
</protein>
<feature type="compositionally biased region" description="Basic and acidic residues" evidence="1">
    <location>
        <begin position="277"/>
        <end position="293"/>
    </location>
</feature>
<dbReference type="RefSeq" id="WP_160610705.1">
    <property type="nucleotide sequence ID" value="NZ_WTZA01000001.1"/>
</dbReference>
<feature type="compositionally biased region" description="Basic residues" evidence="1">
    <location>
        <begin position="1"/>
        <end position="12"/>
    </location>
</feature>
<feature type="region of interest" description="Disordered" evidence="1">
    <location>
        <begin position="1"/>
        <end position="48"/>
    </location>
</feature>
<gene>
    <name evidence="2" type="ORF">GRI40_07220</name>
</gene>
<accession>A0A6I4TBV0</accession>
<feature type="region of interest" description="Disordered" evidence="1">
    <location>
        <begin position="235"/>
        <end position="293"/>
    </location>
</feature>
<sequence>MGATNKAKRKQPVAKSKANTPSKTIDLPDPGTDDPDKAMRSLARNVPGWDDLSETEQEELTRLVRAFRKRGDPAKVKMTRKPDGGWSIAPHGKSELLASLKLHDTFAASSIDPINARAQELLRYLGSVGADNEGRYNAALSFIENMKPQDQAEALLLVQMYCTHDAAIRALSQLGSAEWVPHAQTFGNLATKLLGTSQRQMETLARMRRGGEQIVKHIHVDNRGGQAVIAENVHNGGKQNGKADDQSQATTNGAPRIGPALLGADPFGSGMPIPGGERAEAVPNARRDEPRRT</sequence>
<proteinExistence type="predicted"/>
<dbReference type="OrthoDB" id="7432673at2"/>
<evidence type="ECO:0000313" key="2">
    <source>
        <dbReference type="EMBL" id="MXO75009.1"/>
    </source>
</evidence>
<name>A0A6I4TBV0_9SPHN</name>
<evidence type="ECO:0000256" key="1">
    <source>
        <dbReference type="SAM" id="MobiDB-lite"/>
    </source>
</evidence>
<comment type="caution">
    <text evidence="2">The sequence shown here is derived from an EMBL/GenBank/DDBJ whole genome shotgun (WGS) entry which is preliminary data.</text>
</comment>
<dbReference type="Proteomes" id="UP000439522">
    <property type="component" value="Unassembled WGS sequence"/>
</dbReference>